<accession>A0A0M2HC81</accession>
<dbReference type="Proteomes" id="UP000034098">
    <property type="component" value="Unassembled WGS sequence"/>
</dbReference>
<organism evidence="1 2">
    <name type="scientific">Microbacterium trichothecenolyticum</name>
    <name type="common">Aureobacterium trichothecenolyticum</name>
    <dbReference type="NCBI Taxonomy" id="69370"/>
    <lineage>
        <taxon>Bacteria</taxon>
        <taxon>Bacillati</taxon>
        <taxon>Actinomycetota</taxon>
        <taxon>Actinomycetes</taxon>
        <taxon>Micrococcales</taxon>
        <taxon>Microbacteriaceae</taxon>
        <taxon>Microbacterium</taxon>
    </lineage>
</organism>
<evidence type="ECO:0000313" key="2">
    <source>
        <dbReference type="Proteomes" id="UP000034098"/>
    </source>
</evidence>
<comment type="caution">
    <text evidence="1">The sequence shown here is derived from an EMBL/GenBank/DDBJ whole genome shotgun (WGS) entry which is preliminary data.</text>
</comment>
<proteinExistence type="predicted"/>
<dbReference type="EMBL" id="JYJA01000028">
    <property type="protein sequence ID" value="KJL44107.1"/>
    <property type="molecule type" value="Genomic_DNA"/>
</dbReference>
<keyword evidence="2" id="KW-1185">Reference proteome</keyword>
<dbReference type="PATRIC" id="fig|69370.6.peg.1102"/>
<reference evidence="1 2" key="1">
    <citation type="submission" date="2015-02" db="EMBL/GenBank/DDBJ databases">
        <title>Draft genome sequences of ten Microbacterium spp. with emphasis on heavy metal contaminated environments.</title>
        <authorList>
            <person name="Corretto E."/>
        </authorList>
    </citation>
    <scope>NUCLEOTIDE SEQUENCE [LARGE SCALE GENOMIC DNA]</scope>
    <source>
        <strain evidence="1 2">DSM 8608</strain>
    </source>
</reference>
<evidence type="ECO:0000313" key="1">
    <source>
        <dbReference type="EMBL" id="KJL44107.1"/>
    </source>
</evidence>
<dbReference type="AlphaFoldDB" id="A0A0M2HC81"/>
<gene>
    <name evidence="1" type="ORF">RS82_01069</name>
</gene>
<protein>
    <submittedName>
        <fullName evidence="1">Uncharacterized protein</fullName>
    </submittedName>
</protein>
<name>A0A0M2HC81_MICTR</name>
<sequence length="139" mass="15057">MSWQMAMGRAGHVASTRDLRRIGLSDVDVRMFVSYGLLVRVRVGWYVTPGVDAAVREAVRLGGRLACLSALRHRGAPVGDDGRLHIELPAHAVRRPGAGDPSAVKVHWTRRPSSGDRATVDIAAAWRVARTCVGTPPCR</sequence>